<dbReference type="NCBIfam" id="TIGR00147">
    <property type="entry name" value="YegS/Rv2252/BmrU family lipid kinase"/>
    <property type="match status" value="1"/>
</dbReference>
<keyword evidence="10" id="KW-0443">Lipid metabolism</keyword>
<evidence type="ECO:0000256" key="9">
    <source>
        <dbReference type="ARBA" id="ARBA00022842"/>
    </source>
</evidence>
<evidence type="ECO:0000313" key="14">
    <source>
        <dbReference type="EMBL" id="SET71951.1"/>
    </source>
</evidence>
<evidence type="ECO:0000256" key="3">
    <source>
        <dbReference type="ARBA" id="ARBA00022516"/>
    </source>
</evidence>
<evidence type="ECO:0000256" key="7">
    <source>
        <dbReference type="ARBA" id="ARBA00022777"/>
    </source>
</evidence>
<dbReference type="SMART" id="SM00046">
    <property type="entry name" value="DAGKc"/>
    <property type="match status" value="1"/>
</dbReference>
<keyword evidence="8" id="KW-0067">ATP-binding</keyword>
<comment type="similarity">
    <text evidence="2">Belongs to the diacylglycerol/lipid kinase family.</text>
</comment>
<dbReference type="InterPro" id="IPR017438">
    <property type="entry name" value="ATP-NAD_kinase_N"/>
</dbReference>
<keyword evidence="11" id="KW-0594">Phospholipid biosynthesis</keyword>
<keyword evidence="4" id="KW-0808">Transferase</keyword>
<keyword evidence="6" id="KW-0547">Nucleotide-binding</keyword>
<dbReference type="STRING" id="426128.SAMN05660297_03262"/>
<dbReference type="PANTHER" id="PTHR12358:SF106">
    <property type="entry name" value="LIPID KINASE YEGS"/>
    <property type="match status" value="1"/>
</dbReference>
<dbReference type="PANTHER" id="PTHR12358">
    <property type="entry name" value="SPHINGOSINE KINASE"/>
    <property type="match status" value="1"/>
</dbReference>
<dbReference type="InterPro" id="IPR050187">
    <property type="entry name" value="Lipid_Phosphate_FormReg"/>
</dbReference>
<gene>
    <name evidence="14" type="ORF">SAMN05660297_03262</name>
</gene>
<dbReference type="InterPro" id="IPR016064">
    <property type="entry name" value="NAD/diacylglycerol_kinase_sf"/>
</dbReference>
<evidence type="ECO:0000256" key="10">
    <source>
        <dbReference type="ARBA" id="ARBA00023098"/>
    </source>
</evidence>
<proteinExistence type="inferred from homology"/>
<dbReference type="InterPro" id="IPR001206">
    <property type="entry name" value="Diacylglycerol_kinase_cat_dom"/>
</dbReference>
<dbReference type="Gene3D" id="3.40.50.10330">
    <property type="entry name" value="Probable inorganic polyphosphate/atp-NAD kinase, domain 1"/>
    <property type="match status" value="1"/>
</dbReference>
<dbReference type="Pfam" id="PF19279">
    <property type="entry name" value="YegS_C"/>
    <property type="match status" value="1"/>
</dbReference>
<dbReference type="AlphaFoldDB" id="A0A1I0GP72"/>
<evidence type="ECO:0000256" key="6">
    <source>
        <dbReference type="ARBA" id="ARBA00022741"/>
    </source>
</evidence>
<keyword evidence="5" id="KW-0479">Metal-binding</keyword>
<dbReference type="RefSeq" id="WP_090446450.1">
    <property type="nucleotide sequence ID" value="NZ_FOHU01000023.1"/>
</dbReference>
<name>A0A1I0GP72_9FIRM</name>
<dbReference type="GO" id="GO:0005886">
    <property type="term" value="C:plasma membrane"/>
    <property type="evidence" value="ECO:0007669"/>
    <property type="project" value="TreeGrafter"/>
</dbReference>
<dbReference type="Proteomes" id="UP000199568">
    <property type="component" value="Unassembled WGS sequence"/>
</dbReference>
<evidence type="ECO:0000256" key="5">
    <source>
        <dbReference type="ARBA" id="ARBA00022723"/>
    </source>
</evidence>
<dbReference type="PROSITE" id="PS50146">
    <property type="entry name" value="DAGK"/>
    <property type="match status" value="1"/>
</dbReference>
<evidence type="ECO:0000256" key="11">
    <source>
        <dbReference type="ARBA" id="ARBA00023209"/>
    </source>
</evidence>
<dbReference type="Gene3D" id="2.60.200.40">
    <property type="match status" value="1"/>
</dbReference>
<evidence type="ECO:0000256" key="8">
    <source>
        <dbReference type="ARBA" id="ARBA00022840"/>
    </source>
</evidence>
<comment type="cofactor">
    <cofactor evidence="1">
        <name>Mg(2+)</name>
        <dbReference type="ChEBI" id="CHEBI:18420"/>
    </cofactor>
</comment>
<sequence length="290" mass="31756">MSYLFIINPIAGKNKGAKILPIIKEVLDKRKVAYELIETTKAGEAEKIAKEAVSKKHAVIVAVGGDGTIHEVLNGMIGSNKALGIIPAGTGNDLSRTLKLPENPESALELILEGKTKKIDLGKIGEKHFINFASVGLDAVIASEANNIKRWIAGKGAYILAALKGISTFKSRKVQFVIDDKIMLEEVMMITVCNGVFYGGGMKVAPEADLEDGLFDVYVIKAMNKLKLLLLFPTIYMGKHVKYQEVSFYRAKTVTIFSDKQIQINADGEIIENKPLVFEILHRSLEIIIG</sequence>
<keyword evidence="9" id="KW-0460">Magnesium</keyword>
<evidence type="ECO:0000256" key="2">
    <source>
        <dbReference type="ARBA" id="ARBA00005983"/>
    </source>
</evidence>
<dbReference type="GO" id="GO:0046872">
    <property type="term" value="F:metal ion binding"/>
    <property type="evidence" value="ECO:0007669"/>
    <property type="project" value="UniProtKB-KW"/>
</dbReference>
<organism evidence="14 15">
    <name type="scientific">Natronincola peptidivorans</name>
    <dbReference type="NCBI Taxonomy" id="426128"/>
    <lineage>
        <taxon>Bacteria</taxon>
        <taxon>Bacillati</taxon>
        <taxon>Bacillota</taxon>
        <taxon>Clostridia</taxon>
        <taxon>Peptostreptococcales</taxon>
        <taxon>Natronincolaceae</taxon>
        <taxon>Natronincola</taxon>
    </lineage>
</organism>
<dbReference type="Pfam" id="PF00781">
    <property type="entry name" value="DAGK_cat"/>
    <property type="match status" value="1"/>
</dbReference>
<dbReference type="GO" id="GO:0008654">
    <property type="term" value="P:phospholipid biosynthetic process"/>
    <property type="evidence" value="ECO:0007669"/>
    <property type="project" value="UniProtKB-KW"/>
</dbReference>
<keyword evidence="3" id="KW-0444">Lipid biosynthesis</keyword>
<evidence type="ECO:0000256" key="4">
    <source>
        <dbReference type="ARBA" id="ARBA00022679"/>
    </source>
</evidence>
<keyword evidence="15" id="KW-1185">Reference proteome</keyword>
<evidence type="ECO:0000259" key="13">
    <source>
        <dbReference type="PROSITE" id="PS50146"/>
    </source>
</evidence>
<protein>
    <submittedName>
        <fullName evidence="14">Lipid kinase, YegS/Rv2252/BmrU family</fullName>
    </submittedName>
</protein>
<dbReference type="SUPFAM" id="SSF111331">
    <property type="entry name" value="NAD kinase/diacylglycerol kinase-like"/>
    <property type="match status" value="1"/>
</dbReference>
<dbReference type="GO" id="GO:0005524">
    <property type="term" value="F:ATP binding"/>
    <property type="evidence" value="ECO:0007669"/>
    <property type="project" value="UniProtKB-KW"/>
</dbReference>
<dbReference type="InterPro" id="IPR005218">
    <property type="entry name" value="Diacylglycerol/lipid_kinase"/>
</dbReference>
<keyword evidence="12" id="KW-1208">Phospholipid metabolism</keyword>
<dbReference type="GO" id="GO:0016301">
    <property type="term" value="F:kinase activity"/>
    <property type="evidence" value="ECO:0007669"/>
    <property type="project" value="UniProtKB-KW"/>
</dbReference>
<evidence type="ECO:0000256" key="12">
    <source>
        <dbReference type="ARBA" id="ARBA00023264"/>
    </source>
</evidence>
<keyword evidence="7 14" id="KW-0418">Kinase</keyword>
<accession>A0A1I0GP72</accession>
<evidence type="ECO:0000313" key="15">
    <source>
        <dbReference type="Proteomes" id="UP000199568"/>
    </source>
</evidence>
<reference evidence="14 15" key="1">
    <citation type="submission" date="2016-10" db="EMBL/GenBank/DDBJ databases">
        <authorList>
            <person name="de Groot N.N."/>
        </authorList>
    </citation>
    <scope>NUCLEOTIDE SEQUENCE [LARGE SCALE GENOMIC DNA]</scope>
    <source>
        <strain evidence="14 15">DSM 18979</strain>
    </source>
</reference>
<dbReference type="InterPro" id="IPR045540">
    <property type="entry name" value="YegS/DAGK_C"/>
</dbReference>
<dbReference type="EMBL" id="FOHU01000023">
    <property type="protein sequence ID" value="SET71951.1"/>
    <property type="molecule type" value="Genomic_DNA"/>
</dbReference>
<feature type="domain" description="DAGKc" evidence="13">
    <location>
        <begin position="1"/>
        <end position="128"/>
    </location>
</feature>
<evidence type="ECO:0000256" key="1">
    <source>
        <dbReference type="ARBA" id="ARBA00001946"/>
    </source>
</evidence>
<dbReference type="OrthoDB" id="9786026at2"/>